<comment type="caution">
    <text evidence="2">The sequence shown here is derived from an EMBL/GenBank/DDBJ whole genome shotgun (WGS) entry which is preliminary data.</text>
</comment>
<evidence type="ECO:0000313" key="2">
    <source>
        <dbReference type="EMBL" id="GGI19028.1"/>
    </source>
</evidence>
<dbReference type="Proteomes" id="UP000642180">
    <property type="component" value="Unassembled WGS sequence"/>
</dbReference>
<protein>
    <submittedName>
        <fullName evidence="2">Lipoprotein</fullName>
    </submittedName>
</protein>
<dbReference type="AlphaFoldDB" id="A0A8J3AR65"/>
<feature type="signal peptide" evidence="1">
    <location>
        <begin position="1"/>
        <end position="25"/>
    </location>
</feature>
<keyword evidence="1" id="KW-0732">Signal</keyword>
<dbReference type="EMBL" id="BMDI01000001">
    <property type="protein sequence ID" value="GGI19028.1"/>
    <property type="molecule type" value="Genomic_DNA"/>
</dbReference>
<keyword evidence="3" id="KW-1185">Reference proteome</keyword>
<sequence>MQRSAAWIALCTILLAALAPSISHALAKHNAHGIEQTVVEICTMEGSKMVQVDAAQQPEPTHHQEQVDHFEHCPFCKTNSVATGLPATTAPLIHSIPPRGAFPALFYQAPQGLYVWTTASPRAPPALS</sequence>
<dbReference type="Pfam" id="PF11162">
    <property type="entry name" value="DUF2946"/>
    <property type="match status" value="1"/>
</dbReference>
<proteinExistence type="predicted"/>
<keyword evidence="2" id="KW-0449">Lipoprotein</keyword>
<feature type="chain" id="PRO_5035153353" evidence="1">
    <location>
        <begin position="26"/>
        <end position="128"/>
    </location>
</feature>
<evidence type="ECO:0000256" key="1">
    <source>
        <dbReference type="SAM" id="SignalP"/>
    </source>
</evidence>
<organism evidence="2 3">
    <name type="scientific">Oxalicibacterium faecigallinarum</name>
    <dbReference type="NCBI Taxonomy" id="573741"/>
    <lineage>
        <taxon>Bacteria</taxon>
        <taxon>Pseudomonadati</taxon>
        <taxon>Pseudomonadota</taxon>
        <taxon>Betaproteobacteria</taxon>
        <taxon>Burkholderiales</taxon>
        <taxon>Oxalobacteraceae</taxon>
        <taxon>Oxalicibacterium</taxon>
    </lineage>
</organism>
<dbReference type="InterPro" id="IPR021333">
    <property type="entry name" value="DUF2946"/>
</dbReference>
<evidence type="ECO:0000313" key="3">
    <source>
        <dbReference type="Proteomes" id="UP000642180"/>
    </source>
</evidence>
<reference evidence="3" key="1">
    <citation type="journal article" date="2019" name="Int. J. Syst. Evol. Microbiol.">
        <title>The Global Catalogue of Microorganisms (GCM) 10K type strain sequencing project: providing services to taxonomists for standard genome sequencing and annotation.</title>
        <authorList>
            <consortium name="The Broad Institute Genomics Platform"/>
            <consortium name="The Broad Institute Genome Sequencing Center for Infectious Disease"/>
            <person name="Wu L."/>
            <person name="Ma J."/>
        </authorList>
    </citation>
    <scope>NUCLEOTIDE SEQUENCE [LARGE SCALE GENOMIC DNA]</scope>
    <source>
        <strain evidence="3">CCM 2767</strain>
    </source>
</reference>
<name>A0A8J3AR65_9BURK</name>
<accession>A0A8J3AR65</accession>
<gene>
    <name evidence="2" type="ORF">GCM10008066_17030</name>
</gene>